<dbReference type="EMBL" id="BOQE01000001">
    <property type="protein sequence ID" value="GIM44662.1"/>
    <property type="molecule type" value="Genomic_DNA"/>
</dbReference>
<dbReference type="Gene3D" id="2.30.30.240">
    <property type="entry name" value="PRC-barrel domain"/>
    <property type="match status" value="2"/>
</dbReference>
<evidence type="ECO:0000259" key="1">
    <source>
        <dbReference type="Pfam" id="PF05239"/>
    </source>
</evidence>
<organism evidence="2 3">
    <name type="scientific">Collibacillus ludicampi</name>
    <dbReference type="NCBI Taxonomy" id="2771369"/>
    <lineage>
        <taxon>Bacteria</taxon>
        <taxon>Bacillati</taxon>
        <taxon>Bacillota</taxon>
        <taxon>Bacilli</taxon>
        <taxon>Bacillales</taxon>
        <taxon>Alicyclobacillaceae</taxon>
        <taxon>Collibacillus</taxon>
    </lineage>
</organism>
<feature type="domain" description="PRC-barrel" evidence="1">
    <location>
        <begin position="3"/>
        <end position="71"/>
    </location>
</feature>
<protein>
    <recommendedName>
        <fullName evidence="1">PRC-barrel domain-containing protein</fullName>
    </recommendedName>
</protein>
<sequence length="163" mass="17885">MRRTSDWIGLPVIDLKTGTTIGKVTDVLFAHDDYAFALILERGGLLFHSRAILLTDIHSLGPDAVTIESPERIKVIENLGRYRCLMGTETRFVGKQMVREDGFNLGTVVDVYVASDSDKIVGYEASDGLIGDLLHGRRRVPFEATLEIGEAILVKNGVALEGI</sequence>
<evidence type="ECO:0000313" key="3">
    <source>
        <dbReference type="Proteomes" id="UP001057291"/>
    </source>
</evidence>
<dbReference type="Pfam" id="PF05239">
    <property type="entry name" value="PRC"/>
    <property type="match status" value="2"/>
</dbReference>
<name>A0AAV4LA20_9BACL</name>
<dbReference type="AlphaFoldDB" id="A0AAV4LA20"/>
<gene>
    <name evidence="2" type="ORF">DNHGIG_02110</name>
</gene>
<reference evidence="2" key="1">
    <citation type="journal article" date="2023" name="Int. J. Syst. Evol. Microbiol.">
        <title>Collibacillus ludicampi gen. nov., sp. nov., a new soil bacterium of the family Alicyclobacillaceae.</title>
        <authorList>
            <person name="Jojima T."/>
            <person name="Ioku Y."/>
            <person name="Fukuta Y."/>
            <person name="Shirasaka N."/>
            <person name="Matsumura Y."/>
            <person name="Mori M."/>
        </authorList>
    </citation>
    <scope>NUCLEOTIDE SEQUENCE</scope>
    <source>
        <strain evidence="2">TP075</strain>
    </source>
</reference>
<accession>A0AAV4LA20</accession>
<evidence type="ECO:0000313" key="2">
    <source>
        <dbReference type="EMBL" id="GIM44662.1"/>
    </source>
</evidence>
<comment type="caution">
    <text evidence="2">The sequence shown here is derived from an EMBL/GenBank/DDBJ whole genome shotgun (WGS) entry which is preliminary data.</text>
</comment>
<dbReference type="RefSeq" id="WP_282197931.1">
    <property type="nucleotide sequence ID" value="NZ_BOQE01000001.1"/>
</dbReference>
<dbReference type="InterPro" id="IPR011033">
    <property type="entry name" value="PRC_barrel-like_sf"/>
</dbReference>
<dbReference type="InterPro" id="IPR027275">
    <property type="entry name" value="PRC-brl_dom"/>
</dbReference>
<dbReference type="Proteomes" id="UP001057291">
    <property type="component" value="Unassembled WGS sequence"/>
</dbReference>
<feature type="domain" description="PRC-barrel" evidence="1">
    <location>
        <begin position="91"/>
        <end position="156"/>
    </location>
</feature>
<dbReference type="SUPFAM" id="SSF50346">
    <property type="entry name" value="PRC-barrel domain"/>
    <property type="match status" value="2"/>
</dbReference>
<proteinExistence type="predicted"/>
<keyword evidence="3" id="KW-1185">Reference proteome</keyword>